<feature type="domain" description="Excalibur calcium-binding" evidence="2">
    <location>
        <begin position="142"/>
        <end position="178"/>
    </location>
</feature>
<evidence type="ECO:0000313" key="4">
    <source>
        <dbReference type="Proteomes" id="UP000199375"/>
    </source>
</evidence>
<feature type="domain" description="Excalibur calcium-binding" evidence="2">
    <location>
        <begin position="87"/>
        <end position="123"/>
    </location>
</feature>
<feature type="compositionally biased region" description="Low complexity" evidence="1">
    <location>
        <begin position="73"/>
        <end position="86"/>
    </location>
</feature>
<feature type="compositionally biased region" description="Basic and acidic residues" evidence="1">
    <location>
        <begin position="107"/>
        <end position="118"/>
    </location>
</feature>
<accession>A0A1C4YME2</accession>
<gene>
    <name evidence="3" type="ORF">GA0070558_15621</name>
</gene>
<protein>
    <submittedName>
        <fullName evidence="3">Excalibur calcium-binding domain-containing protein</fullName>
    </submittedName>
</protein>
<evidence type="ECO:0000259" key="2">
    <source>
        <dbReference type="SMART" id="SM00894"/>
    </source>
</evidence>
<feature type="compositionally biased region" description="Basic and acidic residues" evidence="1">
    <location>
        <begin position="158"/>
        <end position="178"/>
    </location>
</feature>
<dbReference type="EMBL" id="FMCW01000056">
    <property type="protein sequence ID" value="SCF21933.1"/>
    <property type="molecule type" value="Genomic_DNA"/>
</dbReference>
<dbReference type="InterPro" id="IPR008613">
    <property type="entry name" value="Excalibur_Ca-bd_domain"/>
</dbReference>
<dbReference type="SMART" id="SM00894">
    <property type="entry name" value="Excalibur"/>
    <property type="match status" value="2"/>
</dbReference>
<sequence>MTRPKKNPSPILGAAIAIVAVLCCGGVIGAFSDDEPAPSTNAKRIADIAPTTASPTPTPDDRAEASDPPTSSPAPKKTTSKPKAAPYYKNCDAVRDADDAPLYEGEPGYRPELDRDGDGEACEPDGGNGDRGGYDDTNGDVYYANCTAVRAAGAAPIRRGDPGYSRKLDRDGDGVGCE</sequence>
<dbReference type="RefSeq" id="WP_218107152.1">
    <property type="nucleotide sequence ID" value="NZ_FMCW01000056.1"/>
</dbReference>
<feature type="region of interest" description="Disordered" evidence="1">
    <location>
        <begin position="152"/>
        <end position="178"/>
    </location>
</feature>
<organism evidence="3 4">
    <name type="scientific">Micromonospora haikouensis</name>
    <dbReference type="NCBI Taxonomy" id="686309"/>
    <lineage>
        <taxon>Bacteria</taxon>
        <taxon>Bacillati</taxon>
        <taxon>Actinomycetota</taxon>
        <taxon>Actinomycetes</taxon>
        <taxon>Micromonosporales</taxon>
        <taxon>Micromonosporaceae</taxon>
        <taxon>Micromonospora</taxon>
    </lineage>
</organism>
<dbReference type="Proteomes" id="UP000199375">
    <property type="component" value="Unassembled WGS sequence"/>
</dbReference>
<feature type="region of interest" description="Disordered" evidence="1">
    <location>
        <begin position="32"/>
        <end position="138"/>
    </location>
</feature>
<evidence type="ECO:0000313" key="3">
    <source>
        <dbReference type="EMBL" id="SCF21933.1"/>
    </source>
</evidence>
<proteinExistence type="predicted"/>
<dbReference type="AlphaFoldDB" id="A0A1C4YME2"/>
<dbReference type="Pfam" id="PF05901">
    <property type="entry name" value="Excalibur"/>
    <property type="match status" value="2"/>
</dbReference>
<name>A0A1C4YME2_9ACTN</name>
<evidence type="ECO:0000256" key="1">
    <source>
        <dbReference type="SAM" id="MobiDB-lite"/>
    </source>
</evidence>
<reference evidence="3 4" key="1">
    <citation type="submission" date="2016-06" db="EMBL/GenBank/DDBJ databases">
        <authorList>
            <person name="Kjaerup R.B."/>
            <person name="Dalgaard T.S."/>
            <person name="Juul-Madsen H.R."/>
        </authorList>
    </citation>
    <scope>NUCLEOTIDE SEQUENCE [LARGE SCALE GENOMIC DNA]</scope>
    <source>
        <strain evidence="3 4">DSM 45626</strain>
    </source>
</reference>